<evidence type="ECO:0000256" key="5">
    <source>
        <dbReference type="ARBA" id="ARBA00022968"/>
    </source>
</evidence>
<evidence type="ECO:0000256" key="8">
    <source>
        <dbReference type="ARBA" id="ARBA00023136"/>
    </source>
</evidence>
<dbReference type="PANTHER" id="PTHR22916">
    <property type="entry name" value="GLYCOSYLTRANSFERASE"/>
    <property type="match status" value="1"/>
</dbReference>
<keyword evidence="11" id="KW-1185">Reference proteome</keyword>
<keyword evidence="8" id="KW-0472">Membrane</keyword>
<dbReference type="GO" id="GO:0016758">
    <property type="term" value="F:hexosyltransferase activity"/>
    <property type="evidence" value="ECO:0007669"/>
    <property type="project" value="InterPro"/>
</dbReference>
<sequence length="2006" mass="222155">MQLTKQQDYEEFLFIYPNMTPFVPANTPCVSVIVPIYNVAGHVRACIDSLRAQTLHDFEVLMIDDGSTDGSGEIAFEAAENDPRFRLIRQENAGLSGARNTGLGLATGDFIAFVDSDDRVMPDYLMRMWQVLGDTGGDWIACAVRNVLPDGSGHTHSAIHGAADLSHHPVPRRYAFDSWSDVIRHFPSAWNKLYRRSLIEGLRYDEGTWFEDHGFFNRVAARTDHIIHLPEALYLQTRGRAGQITGQDDDRVFEQFDVLTQMRDFFAASPRAGGQKALSQIASRLIFERSTVLADPDRRARFAQASQDFLAANDLSYDPDWDPDIGLSWRAEMEGAQLLSVILSWDGEDMPALMRSLDSLRIQTAPGHEVLIVCQNDDAERTVKTSISEIPENWQILRSPQDDEGAGFNHGLTCAGGDFVGFVVTGDRLEPWTLLDRTEVMLREQADFGLTQMGLVDVETGKLSYHNGMHDMVAWPGGTPPTGAFEMSPLQVLTLEAQCTAKIFRRSFLHAKGLSFTQGPRGDWALCLTAALLSRRTVYISQAGATVRLYKHEFERWHTAYSAQDLIKGNNALLETIEHVLPDEEKAALPRGWQRRLFVRALREQVYSAAYPSRWQRYAMLLGAARHVMRCGYSVPQAAGLDAAIGPRLAQLLDPMALMASKLRLGRLRAPVLPLVQQASAKALTEIAQPLHAFHPGPHGVLQLRVDLRVQPAANMFFYAAGTSQALFHLSLRQAAGLAVCNDQRPDGRWRAERACPVDLSSGLADVTVTFTPPEVFVTLNGQEIFRFGARSLRHRAGFSNLDKIDGFTCNGEVITPSVLTGLTDDALSLDPRLNLRLHDADATSSLRVSPSGAELQVIPSFDGAASALLPGRLWRDVPAEAPLTVELTQGGEIQTLVLSRTDIAMRIEALLSLPLAPTDSSLCLHLLEHVRYGHLMHLLSPSARVWLDHIAKFYAAQSFLHAQQEGVAPVVRTLPEDPVEKEVEGALARLAQSQSGPKDQRPDPLSVVADLHVSQVARPRLFLALTSFFCVEDSDFAGLYHLAQSYDGLLPFDLLADRSNQSALLPYMLLGGQYDELAQTLHKLAKPGPEWLNTPAIGWAVRTAITDLDGPARAAIIQEFALFLRRRAPNYWDRVHCAELTRTAATLIIHRHRLTPSEARDAIALCLEVYGLSRQFWAQLEHVTDLPEDISLAQRSFAQIMDTQASRDLRLRALALFEEAGTVDAPRLRYEMFGPASGSNADLFSLTPPDQKLESGADTPQMSRSILRHMAYPTSTAVTPDAAALATAAFPSLYPETPCAPHLVTQQAVAEQAMALLGGEANVDIALLTDRLTQLAEAESGHIGMGIALSLINGLHDGDTEQAAYFCEWMQQQMDRLDPASWEAAPALRQPARQLAQREGLMLPARDLLKRMPADSVSNGSDLSKGSSLFDTIVIVFSCRAYQETRIPALRAGWLSLLTDLGVPYLVVVGDGDGTCKGDTLYLDAPDDYEGLPQKTLAAIKWVHDNTSFGHMLKIDDDCFLNAPLFFKSLSYAKFDYYGRQLHRVAGQMDRIWHQAKSSSLRGQFDLDKSAEPSEYADGGSAYTLSRTAMAAALDAAASPEGRRLIEVSFMEDKMLGDLLAIGGIHVAQEDYRVSIRRRTYGEAIPVPSWLNSFNPSTVAPLHLIHLDTHLDQAKIRAGLTEPNLTPHKIWPSYQDVTLGYQSNALELVSSVDSVTRARQAQVAVVACMRNEMFMLPSFLAHYRKLGVEAFLIADNCSDDGTLEYLAQQPDVAVFTVDTDYKSSHYGVAWQQAMMSAFRLGKWSLVADADELLVWQEKQQQSLPELLETPAFASADAARVFMLDMYPQGPLEEATFASGDPFAEAGFADSIPFLENTLSRGPYSDQACWTSALRHRLIPGSRPNLFVAQKLALLRYQPWMRLSAGLHFVGDVDIAPRELIFAHFKYNADFRRKAQAEVMRGQHFNDAEEYRKYLALASEGRSVIHDPHLSAPWAQVPFVKRRLQD</sequence>
<keyword evidence="6" id="KW-1133">Transmembrane helix</keyword>
<comment type="subcellular location">
    <subcellularLocation>
        <location evidence="1">Golgi apparatus membrane</location>
        <topology evidence="1">Single-pass type II membrane protein</topology>
    </subcellularLocation>
</comment>
<dbReference type="InterPro" id="IPR001173">
    <property type="entry name" value="Glyco_trans_2-like"/>
</dbReference>
<dbReference type="Pfam" id="PF01762">
    <property type="entry name" value="Galactosyl_T"/>
    <property type="match status" value="1"/>
</dbReference>
<keyword evidence="5" id="KW-0735">Signal-anchor</keyword>
<evidence type="ECO:0000256" key="4">
    <source>
        <dbReference type="ARBA" id="ARBA00022692"/>
    </source>
</evidence>
<name>A0A7W6EDP6_9RHOB</name>
<dbReference type="InterPro" id="IPR002659">
    <property type="entry name" value="Glyco_trans_31"/>
</dbReference>
<keyword evidence="2" id="KW-0328">Glycosyltransferase</keyword>
<dbReference type="Pfam" id="PF13704">
    <property type="entry name" value="Glyco_tranf_2_4"/>
    <property type="match status" value="1"/>
</dbReference>
<accession>A0A7W6EDP6</accession>
<organism evidence="10 11">
    <name type="scientific">Sulfitobacter undariae</name>
    <dbReference type="NCBI Taxonomy" id="1563671"/>
    <lineage>
        <taxon>Bacteria</taxon>
        <taxon>Pseudomonadati</taxon>
        <taxon>Pseudomonadota</taxon>
        <taxon>Alphaproteobacteria</taxon>
        <taxon>Rhodobacterales</taxon>
        <taxon>Roseobacteraceae</taxon>
        <taxon>Sulfitobacter</taxon>
    </lineage>
</organism>
<dbReference type="PANTHER" id="PTHR22916:SF51">
    <property type="entry name" value="GLYCOSYLTRANSFERASE EPSH-RELATED"/>
    <property type="match status" value="1"/>
</dbReference>
<comment type="caution">
    <text evidence="10">The sequence shown here is derived from an EMBL/GenBank/DDBJ whole genome shotgun (WGS) entry which is preliminary data.</text>
</comment>
<evidence type="ECO:0000313" key="10">
    <source>
        <dbReference type="EMBL" id="MBB3995909.1"/>
    </source>
</evidence>
<gene>
    <name evidence="10" type="ORF">GGR95_003575</name>
</gene>
<dbReference type="Proteomes" id="UP000530268">
    <property type="component" value="Unassembled WGS sequence"/>
</dbReference>
<feature type="domain" description="Glycosyltransferase 2-like" evidence="9">
    <location>
        <begin position="31"/>
        <end position="200"/>
    </location>
</feature>
<proteinExistence type="predicted"/>
<dbReference type="SUPFAM" id="SSF53448">
    <property type="entry name" value="Nucleotide-diphospho-sugar transferases"/>
    <property type="match status" value="3"/>
</dbReference>
<dbReference type="CDD" id="cd00761">
    <property type="entry name" value="Glyco_tranf_GTA_type"/>
    <property type="match status" value="2"/>
</dbReference>
<dbReference type="InterPro" id="IPR029044">
    <property type="entry name" value="Nucleotide-diphossugar_trans"/>
</dbReference>
<dbReference type="Gene3D" id="3.90.550.50">
    <property type="match status" value="1"/>
</dbReference>
<evidence type="ECO:0000313" key="11">
    <source>
        <dbReference type="Proteomes" id="UP000530268"/>
    </source>
</evidence>
<evidence type="ECO:0000256" key="7">
    <source>
        <dbReference type="ARBA" id="ARBA00023034"/>
    </source>
</evidence>
<evidence type="ECO:0000256" key="1">
    <source>
        <dbReference type="ARBA" id="ARBA00004323"/>
    </source>
</evidence>
<keyword evidence="4" id="KW-0812">Transmembrane</keyword>
<protein>
    <submittedName>
        <fullName evidence="10">Glycosyltransferase involved in cell wall biosynthesis</fullName>
    </submittedName>
</protein>
<evidence type="ECO:0000256" key="3">
    <source>
        <dbReference type="ARBA" id="ARBA00022679"/>
    </source>
</evidence>
<dbReference type="EMBL" id="JACIEI010000021">
    <property type="protein sequence ID" value="MBB3995909.1"/>
    <property type="molecule type" value="Genomic_DNA"/>
</dbReference>
<evidence type="ECO:0000256" key="2">
    <source>
        <dbReference type="ARBA" id="ARBA00022676"/>
    </source>
</evidence>
<dbReference type="Gene3D" id="3.90.550.10">
    <property type="entry name" value="Spore Coat Polysaccharide Biosynthesis Protein SpsA, Chain A"/>
    <property type="match status" value="2"/>
</dbReference>
<evidence type="ECO:0000259" key="9">
    <source>
        <dbReference type="Pfam" id="PF00535"/>
    </source>
</evidence>
<keyword evidence="7" id="KW-0333">Golgi apparatus</keyword>
<reference evidence="10 11" key="1">
    <citation type="submission" date="2020-08" db="EMBL/GenBank/DDBJ databases">
        <title>Genomic Encyclopedia of Type Strains, Phase IV (KMG-IV): sequencing the most valuable type-strain genomes for metagenomic binning, comparative biology and taxonomic classification.</title>
        <authorList>
            <person name="Goeker M."/>
        </authorList>
    </citation>
    <scope>NUCLEOTIDE SEQUENCE [LARGE SCALE GENOMIC DNA]</scope>
    <source>
        <strain evidence="10 11">DSM 102234</strain>
    </source>
</reference>
<keyword evidence="3 10" id="KW-0808">Transferase</keyword>
<evidence type="ECO:0000256" key="6">
    <source>
        <dbReference type="ARBA" id="ARBA00022989"/>
    </source>
</evidence>
<dbReference type="Pfam" id="PF00535">
    <property type="entry name" value="Glycos_transf_2"/>
    <property type="match status" value="1"/>
</dbReference>
<dbReference type="GO" id="GO:0016020">
    <property type="term" value="C:membrane"/>
    <property type="evidence" value="ECO:0007669"/>
    <property type="project" value="InterPro"/>
</dbReference>